<dbReference type="RefSeq" id="XP_025346400.1">
    <property type="nucleotide sequence ID" value="XM_025494467.1"/>
</dbReference>
<gene>
    <name evidence="4" type="ORF">BCV69DRAFT_300564</name>
</gene>
<name>A0A316U204_9BASI</name>
<proteinExistence type="inferred from homology"/>
<accession>A0A316U204</accession>
<reference evidence="4 5" key="1">
    <citation type="journal article" date="2018" name="Mol. Biol. Evol.">
        <title>Broad Genomic Sampling Reveals a Smut Pathogenic Ancestry of the Fungal Clade Ustilaginomycotina.</title>
        <authorList>
            <person name="Kijpornyongpan T."/>
            <person name="Mondo S.J."/>
            <person name="Barry K."/>
            <person name="Sandor L."/>
            <person name="Lee J."/>
            <person name="Lipzen A."/>
            <person name="Pangilinan J."/>
            <person name="LaButti K."/>
            <person name="Hainaut M."/>
            <person name="Henrissat B."/>
            <person name="Grigoriev I.V."/>
            <person name="Spatafora J.W."/>
            <person name="Aime M.C."/>
        </authorList>
    </citation>
    <scope>NUCLEOTIDE SEQUENCE [LARGE SCALE GENOMIC DNA]</scope>
    <source>
        <strain evidence="4 5">MCA 4718</strain>
    </source>
</reference>
<dbReference type="GO" id="GO:0016151">
    <property type="term" value="F:nickel cation binding"/>
    <property type="evidence" value="ECO:0007669"/>
    <property type="project" value="InterPro"/>
</dbReference>
<dbReference type="PANTHER" id="PTHR33643">
    <property type="entry name" value="UREASE ACCESSORY PROTEIN D"/>
    <property type="match status" value="1"/>
</dbReference>
<keyword evidence="5" id="KW-1185">Reference proteome</keyword>
<evidence type="ECO:0000313" key="4">
    <source>
        <dbReference type="EMBL" id="PWN19240.1"/>
    </source>
</evidence>
<dbReference type="HAMAP" id="MF_01384">
    <property type="entry name" value="UreD"/>
    <property type="match status" value="1"/>
</dbReference>
<organism evidence="4 5">
    <name type="scientific">Pseudomicrostroma glucosiphilum</name>
    <dbReference type="NCBI Taxonomy" id="1684307"/>
    <lineage>
        <taxon>Eukaryota</taxon>
        <taxon>Fungi</taxon>
        <taxon>Dikarya</taxon>
        <taxon>Basidiomycota</taxon>
        <taxon>Ustilaginomycotina</taxon>
        <taxon>Exobasidiomycetes</taxon>
        <taxon>Microstromatales</taxon>
        <taxon>Microstromatales incertae sedis</taxon>
        <taxon>Pseudomicrostroma</taxon>
    </lineage>
</organism>
<evidence type="ECO:0000313" key="5">
    <source>
        <dbReference type="Proteomes" id="UP000245942"/>
    </source>
</evidence>
<dbReference type="EMBL" id="KZ819332">
    <property type="protein sequence ID" value="PWN19240.1"/>
    <property type="molecule type" value="Genomic_DNA"/>
</dbReference>
<sequence length="434" mass="46151">MASAMAGPSRNQSFKGSGLAILRSHPGPANTLGCTFTHLRFSFPLKLIHPRTSGKDAALLLAKAAKSRIANGNGGGEATEVKAIAALYIVGYGGGLVSGDDVELDVDVGEQCTLLLLTQGSTKVFKMRSISSPNGLSPSSPHPNTSSSSSIRGTNETYSRPITRQYTRFLIRPHSTLVLLPDPVTCYASSRYAQAQRFDVQCARTCSLVLLDWFTPGRQHLLRSSGDSTSGSQSEAWRFQSYRSRNEVRLEGKVVIRDVLLLEQDEAQCSLAGEGITTDLGRRNHPYSCYANLFLLGPDVQPLVARLNDEFQSIQQRVVPSSHRGGGAVRNNSAGNGNSNSSANGASASSPQGILWSLTILNEDSGSRDQAQIPSSAASGGGGGGGVSSSSGGGRQAVVRIAGLDTEGVRNWLKQRLTPLEKVVGQDLYKQAMW</sequence>
<protein>
    <recommendedName>
        <fullName evidence="6">UreD-domain-containing protein</fullName>
    </recommendedName>
</protein>
<feature type="compositionally biased region" description="Low complexity" evidence="3">
    <location>
        <begin position="130"/>
        <end position="150"/>
    </location>
</feature>
<dbReference type="InterPro" id="IPR002669">
    <property type="entry name" value="UreD"/>
</dbReference>
<dbReference type="STRING" id="1684307.A0A316U204"/>
<feature type="region of interest" description="Disordered" evidence="3">
    <location>
        <begin position="367"/>
        <end position="394"/>
    </location>
</feature>
<dbReference type="GeneID" id="37016201"/>
<feature type="compositionally biased region" description="Low complexity" evidence="3">
    <location>
        <begin position="329"/>
        <end position="350"/>
    </location>
</feature>
<dbReference type="Proteomes" id="UP000245942">
    <property type="component" value="Unassembled WGS sequence"/>
</dbReference>
<feature type="region of interest" description="Disordered" evidence="3">
    <location>
        <begin position="130"/>
        <end position="157"/>
    </location>
</feature>
<dbReference type="Pfam" id="PF01774">
    <property type="entry name" value="UreD"/>
    <property type="match status" value="1"/>
</dbReference>
<feature type="compositionally biased region" description="Gly residues" evidence="3">
    <location>
        <begin position="379"/>
        <end position="394"/>
    </location>
</feature>
<dbReference type="AlphaFoldDB" id="A0A316U204"/>
<dbReference type="PANTHER" id="PTHR33643:SF1">
    <property type="entry name" value="UREASE ACCESSORY PROTEIN D"/>
    <property type="match status" value="1"/>
</dbReference>
<dbReference type="OrthoDB" id="5550464at2759"/>
<comment type="similarity">
    <text evidence="1">Belongs to the UreD family.</text>
</comment>
<evidence type="ECO:0000256" key="2">
    <source>
        <dbReference type="ARBA" id="ARBA00023186"/>
    </source>
</evidence>
<feature type="region of interest" description="Disordered" evidence="3">
    <location>
        <begin position="317"/>
        <end position="350"/>
    </location>
</feature>
<keyword evidence="2" id="KW-0143">Chaperone</keyword>
<evidence type="ECO:0000256" key="1">
    <source>
        <dbReference type="ARBA" id="ARBA00007177"/>
    </source>
</evidence>
<evidence type="ECO:0008006" key="6">
    <source>
        <dbReference type="Google" id="ProtNLM"/>
    </source>
</evidence>
<evidence type="ECO:0000256" key="3">
    <source>
        <dbReference type="SAM" id="MobiDB-lite"/>
    </source>
</evidence>